<dbReference type="GO" id="GO:0005739">
    <property type="term" value="C:mitochondrion"/>
    <property type="evidence" value="ECO:0007669"/>
    <property type="project" value="TreeGrafter"/>
</dbReference>
<evidence type="ECO:0000256" key="1">
    <source>
        <dbReference type="ARBA" id="ARBA00006382"/>
    </source>
</evidence>
<dbReference type="SUPFAM" id="SSF53223">
    <property type="entry name" value="Aminoacid dehydrogenase-like, N-terminal domain"/>
    <property type="match status" value="1"/>
</dbReference>
<comment type="caution">
    <text evidence="4">The sequence shown here is derived from an EMBL/GenBank/DDBJ whole genome shotgun (WGS) entry which is preliminary data.</text>
</comment>
<comment type="similarity">
    <text evidence="1">Belongs to the Glu/Leu/Phe/Val dehydrogenases family.</text>
</comment>
<dbReference type="Gene3D" id="3.10.180.10">
    <property type="entry name" value="2,3-Dihydroxybiphenyl 1,2-Dioxygenase, domain 1"/>
    <property type="match status" value="1"/>
</dbReference>
<sequence length="784" mass="87912">MATPSIQSFSPSEFVTVKSITYDNGLPFTIFEWKDCETNAIGWIAIDGSQPRTAGGGLFMSSSATLMEVCDIANTMSNKMCVSRISTVRGAKGGIRFDHTDPRAQEVLRRFFRDNKSVLLNYWGTGADLNTDHHVIDVLFKEEIGISTALYSIYKAHGLENEINILHKPLTMDVNEFFNLSEASVGYGAAVSLFELMKVRNPELIGKARVIIQGFGTVGSTFAYYLKELGIGRVVGIMSIDGIYVDDNIDVLELLRVRHARRDEAGLDIKSVEACLTPEQLASSAYSKRDENENDQDYLLRFIKSTQADVWAPCAGRYCLTAEIASALVETTFASSDDRSRFILAGANNVFGKWEEGQSKRTSPQEQAALLGCLTDAGVQMLPEWVTNSGTSCLFMLTCTRQYSDEESVTKVILEDIRNDITEFIQRAALVDQTLNSYECCSKYAQAIRQQRELEGRRKDLVISKIHHYHIVTQDLTVPLKFYQENMACEIKMIDGSNASYNDRRFTRQCVIRFLTKEDPFLIISEDPASAITDCGIDYLAFSASDIDLVTDTLKQNFVSFDLVKSHPLWTVGGLNIPAEDRGYGFVILEDAFDVTNFHDISMKPLPPLSTEPALAHTGIDHYTLIVDDADKVKDFHVNILGYKHINTIRLNVGTAPEGEHDMLNHVMGVPNDHHRVLVITSGLTEESVFRKLLQKKGHGFVHHIAHQVEDIEGAFEKMKASSYKLTMDQIKHDMILGLKQIFIADDYVHHFVELVERTERSNLQGTFVDDNITALAQSMNRYV</sequence>
<dbReference type="STRING" id="1314790.A0A1Y1YRD2"/>
<dbReference type="InterPro" id="IPR004360">
    <property type="entry name" value="Glyas_Fos-R_dOase_dom"/>
</dbReference>
<dbReference type="AlphaFoldDB" id="A0A1Y1YRD2"/>
<proteinExistence type="inferred from homology"/>
<evidence type="ECO:0000259" key="3">
    <source>
        <dbReference type="PROSITE" id="PS51819"/>
    </source>
</evidence>
<dbReference type="GO" id="GO:0006538">
    <property type="term" value="P:L-glutamate catabolic process"/>
    <property type="evidence" value="ECO:0007669"/>
    <property type="project" value="TreeGrafter"/>
</dbReference>
<name>A0A1Y1YRD2_9FUNG</name>
<feature type="domain" description="VOC" evidence="3">
    <location>
        <begin position="619"/>
        <end position="758"/>
    </location>
</feature>
<accession>A0A1Y1YRD2</accession>
<dbReference type="GO" id="GO:0004352">
    <property type="term" value="F:glutamate dehydrogenase (NAD+) activity"/>
    <property type="evidence" value="ECO:0007669"/>
    <property type="project" value="TreeGrafter"/>
</dbReference>
<dbReference type="Gene3D" id="3.40.50.10860">
    <property type="entry name" value="Leucine Dehydrogenase, chain A, domain 1"/>
    <property type="match status" value="1"/>
</dbReference>
<dbReference type="InterPro" id="IPR037523">
    <property type="entry name" value="VOC_core"/>
</dbReference>
<keyword evidence="2" id="KW-0560">Oxidoreductase</keyword>
<evidence type="ECO:0000313" key="5">
    <source>
        <dbReference type="Proteomes" id="UP000193498"/>
    </source>
</evidence>
<dbReference type="SMART" id="SM00839">
    <property type="entry name" value="ELFV_dehydrog"/>
    <property type="match status" value="1"/>
</dbReference>
<dbReference type="PANTHER" id="PTHR11606">
    <property type="entry name" value="GLUTAMATE DEHYDROGENASE"/>
    <property type="match status" value="1"/>
</dbReference>
<dbReference type="EMBL" id="MCFE01000081">
    <property type="protein sequence ID" value="ORY00583.1"/>
    <property type="molecule type" value="Genomic_DNA"/>
</dbReference>
<dbReference type="Proteomes" id="UP000193498">
    <property type="component" value="Unassembled WGS sequence"/>
</dbReference>
<dbReference type="InParanoid" id="A0A1Y1YRD2"/>
<dbReference type="InterPro" id="IPR006096">
    <property type="entry name" value="Glu/Leu/Phe/Val/Trp_DH_C"/>
</dbReference>
<keyword evidence="5" id="KW-1185">Reference proteome</keyword>
<dbReference type="OrthoDB" id="16820at2759"/>
<dbReference type="PROSITE" id="PS51819">
    <property type="entry name" value="VOC"/>
    <property type="match status" value="1"/>
</dbReference>
<organism evidence="4 5">
    <name type="scientific">Basidiobolus meristosporus CBS 931.73</name>
    <dbReference type="NCBI Taxonomy" id="1314790"/>
    <lineage>
        <taxon>Eukaryota</taxon>
        <taxon>Fungi</taxon>
        <taxon>Fungi incertae sedis</taxon>
        <taxon>Zoopagomycota</taxon>
        <taxon>Entomophthoromycotina</taxon>
        <taxon>Basidiobolomycetes</taxon>
        <taxon>Basidiobolales</taxon>
        <taxon>Basidiobolaceae</taxon>
        <taxon>Basidiobolus</taxon>
    </lineage>
</organism>
<dbReference type="InterPro" id="IPR029068">
    <property type="entry name" value="Glyas_Bleomycin-R_OHBP_Dase"/>
</dbReference>
<dbReference type="SUPFAM" id="SSF54593">
    <property type="entry name" value="Glyoxalase/Bleomycin resistance protein/Dihydroxybiphenyl dioxygenase"/>
    <property type="match status" value="1"/>
</dbReference>
<evidence type="ECO:0000313" key="4">
    <source>
        <dbReference type="EMBL" id="ORY00583.1"/>
    </source>
</evidence>
<dbReference type="SUPFAM" id="SSF51735">
    <property type="entry name" value="NAD(P)-binding Rossmann-fold domains"/>
    <property type="match status" value="1"/>
</dbReference>
<dbReference type="InterPro" id="IPR046346">
    <property type="entry name" value="Aminoacid_DH-like_N_sf"/>
</dbReference>
<gene>
    <name evidence="4" type="ORF">K493DRAFT_312792</name>
</gene>
<dbReference type="Pfam" id="PF00903">
    <property type="entry name" value="Glyoxalase"/>
    <property type="match status" value="1"/>
</dbReference>
<dbReference type="PANTHER" id="PTHR11606:SF13">
    <property type="entry name" value="GLUTAMATE DEHYDROGENASE 1, MITOCHONDRIAL"/>
    <property type="match status" value="1"/>
</dbReference>
<dbReference type="Gene3D" id="3.40.50.720">
    <property type="entry name" value="NAD(P)-binding Rossmann-like Domain"/>
    <property type="match status" value="1"/>
</dbReference>
<protein>
    <recommendedName>
        <fullName evidence="3">VOC domain-containing protein</fullName>
    </recommendedName>
</protein>
<evidence type="ECO:0000256" key="2">
    <source>
        <dbReference type="ARBA" id="ARBA00023002"/>
    </source>
</evidence>
<reference evidence="4 5" key="1">
    <citation type="submission" date="2016-07" db="EMBL/GenBank/DDBJ databases">
        <title>Pervasive Adenine N6-methylation of Active Genes in Fungi.</title>
        <authorList>
            <consortium name="DOE Joint Genome Institute"/>
            <person name="Mondo S.J."/>
            <person name="Dannebaum R.O."/>
            <person name="Kuo R.C."/>
            <person name="Labutti K."/>
            <person name="Haridas S."/>
            <person name="Kuo A."/>
            <person name="Salamov A."/>
            <person name="Ahrendt S.R."/>
            <person name="Lipzen A."/>
            <person name="Sullivan W."/>
            <person name="Andreopoulos W.B."/>
            <person name="Clum A."/>
            <person name="Lindquist E."/>
            <person name="Daum C."/>
            <person name="Ramamoorthy G.K."/>
            <person name="Gryganskyi A."/>
            <person name="Culley D."/>
            <person name="Magnuson J.K."/>
            <person name="James T.Y."/>
            <person name="O'Malley M.A."/>
            <person name="Stajich J.E."/>
            <person name="Spatafora J.W."/>
            <person name="Visel A."/>
            <person name="Grigoriev I.V."/>
        </authorList>
    </citation>
    <scope>NUCLEOTIDE SEQUENCE [LARGE SCALE GENOMIC DNA]</scope>
    <source>
        <strain evidence="4 5">CBS 931.73</strain>
    </source>
</reference>
<dbReference type="Pfam" id="PF00208">
    <property type="entry name" value="ELFV_dehydrog"/>
    <property type="match status" value="1"/>
</dbReference>
<dbReference type="InterPro" id="IPR036291">
    <property type="entry name" value="NAD(P)-bd_dom_sf"/>
</dbReference>